<keyword evidence="1" id="KW-0812">Transmembrane</keyword>
<reference evidence="2" key="1">
    <citation type="submission" date="2020-09" db="EMBL/GenBank/DDBJ databases">
        <title>Genome seq and assembly of Limnohabitants sp.</title>
        <authorList>
            <person name="Chhetri G."/>
        </authorList>
    </citation>
    <scope>NUCLEOTIDE SEQUENCE</scope>
    <source>
        <strain evidence="2">JUR4</strain>
    </source>
</reference>
<feature type="transmembrane region" description="Helical" evidence="1">
    <location>
        <begin position="75"/>
        <end position="92"/>
    </location>
</feature>
<keyword evidence="1" id="KW-0472">Membrane</keyword>
<dbReference type="Proteomes" id="UP000647424">
    <property type="component" value="Unassembled WGS sequence"/>
</dbReference>
<evidence type="ECO:0000313" key="3">
    <source>
        <dbReference type="Proteomes" id="UP000647424"/>
    </source>
</evidence>
<proteinExistence type="predicted"/>
<protein>
    <recommendedName>
        <fullName evidence="4">DUF4149 domain-containing protein</fullName>
    </recommendedName>
</protein>
<feature type="transmembrane region" description="Helical" evidence="1">
    <location>
        <begin position="51"/>
        <end position="69"/>
    </location>
</feature>
<evidence type="ECO:0008006" key="4">
    <source>
        <dbReference type="Google" id="ProtNLM"/>
    </source>
</evidence>
<dbReference type="EMBL" id="JACYFT010000001">
    <property type="protein sequence ID" value="MBD8050174.1"/>
    <property type="molecule type" value="Genomic_DNA"/>
</dbReference>
<keyword evidence="1" id="KW-1133">Transmembrane helix</keyword>
<dbReference type="AlphaFoldDB" id="A0A927FF15"/>
<feature type="transmembrane region" description="Helical" evidence="1">
    <location>
        <begin position="6"/>
        <end position="31"/>
    </location>
</feature>
<dbReference type="RefSeq" id="WP_191818588.1">
    <property type="nucleotide sequence ID" value="NZ_JACYFT010000001.1"/>
</dbReference>
<evidence type="ECO:0000313" key="2">
    <source>
        <dbReference type="EMBL" id="MBD8050174.1"/>
    </source>
</evidence>
<organism evidence="2 3">
    <name type="scientific">Limnohabitans radicicola</name>
    <dbReference type="NCBI Taxonomy" id="2771427"/>
    <lineage>
        <taxon>Bacteria</taxon>
        <taxon>Pseudomonadati</taxon>
        <taxon>Pseudomonadota</taxon>
        <taxon>Betaproteobacteria</taxon>
        <taxon>Burkholderiales</taxon>
        <taxon>Comamonadaceae</taxon>
        <taxon>Limnohabitans</taxon>
    </lineage>
</organism>
<sequence length="139" mass="14938">MTLPPQTIALFFTVALLAVTAYFLLGSVPLLVLKHDNPVDASFIKSFYTTYYRIALITALGTAICYALAGRTALALGASGIALLTLLLRARFIPMMDQLAPQIQANEAFAIPAFRQLHKSAILINTGQLLAILGSLSMI</sequence>
<accession>A0A927FF15</accession>
<comment type="caution">
    <text evidence="2">The sequence shown here is derived from an EMBL/GenBank/DDBJ whole genome shotgun (WGS) entry which is preliminary data.</text>
</comment>
<gene>
    <name evidence="2" type="ORF">IC609_06435</name>
</gene>
<evidence type="ECO:0000256" key="1">
    <source>
        <dbReference type="SAM" id="Phobius"/>
    </source>
</evidence>
<name>A0A927FF15_9BURK</name>
<keyword evidence="3" id="KW-1185">Reference proteome</keyword>